<dbReference type="EMBL" id="WKJK01000001">
    <property type="protein sequence ID" value="MRW88862.1"/>
    <property type="molecule type" value="Genomic_DNA"/>
</dbReference>
<protein>
    <recommendedName>
        <fullName evidence="1">Putative DnaT-like domain-containing protein</fullName>
    </recommendedName>
</protein>
<dbReference type="Pfam" id="PF20557">
    <property type="entry name" value="DnaT_2"/>
    <property type="match status" value="1"/>
</dbReference>
<accession>A0A6I2KTW5</accession>
<feature type="domain" description="Putative DnaT-like" evidence="1">
    <location>
        <begin position="1"/>
        <end position="174"/>
    </location>
</feature>
<proteinExistence type="predicted"/>
<dbReference type="Proteomes" id="UP000433309">
    <property type="component" value="Unassembled WGS sequence"/>
</dbReference>
<keyword evidence="3" id="KW-1185">Reference proteome</keyword>
<sequence>MGLITETGAGLPNAESYISVADATAYHAGLGNAAWAALASDTLREQALRKATLYMLQTYRSRWKGVRTTSTQALDWPRYDVEVPDVGYGRFVSILASNVVPAEVRNACAELALRVASGVDLSPDLERTISRETVGPITTEYEGGAAESPRFKAVDRMLAPYLCGSSNSGRLVRG</sequence>
<dbReference type="AlphaFoldDB" id="A0A6I2KTW5"/>
<comment type="caution">
    <text evidence="2">The sequence shown here is derived from an EMBL/GenBank/DDBJ whole genome shotgun (WGS) entry which is preliminary data.</text>
</comment>
<dbReference type="RefSeq" id="WP_154372774.1">
    <property type="nucleotide sequence ID" value="NZ_WKJK01000001.1"/>
</dbReference>
<gene>
    <name evidence="2" type="ORF">GJ699_02570</name>
</gene>
<evidence type="ECO:0000259" key="1">
    <source>
        <dbReference type="Pfam" id="PF20557"/>
    </source>
</evidence>
<evidence type="ECO:0000313" key="2">
    <source>
        <dbReference type="EMBL" id="MRW88862.1"/>
    </source>
</evidence>
<reference evidence="2 3" key="1">
    <citation type="submission" date="2019-11" db="EMBL/GenBank/DDBJ databases">
        <title>Novel species isolated from a subtropical stream in China.</title>
        <authorList>
            <person name="Lu H."/>
        </authorList>
    </citation>
    <scope>NUCLEOTIDE SEQUENCE [LARGE SCALE GENOMIC DNA]</scope>
    <source>
        <strain evidence="2 3">FT80W</strain>
    </source>
</reference>
<dbReference type="InterPro" id="IPR046787">
    <property type="entry name" value="DnaT_2"/>
</dbReference>
<name>A0A6I2KTW5_9BURK</name>
<organism evidence="2 3">
    <name type="scientific">Duganella guangzhouensis</name>
    <dbReference type="NCBI Taxonomy" id="2666084"/>
    <lineage>
        <taxon>Bacteria</taxon>
        <taxon>Pseudomonadati</taxon>
        <taxon>Pseudomonadota</taxon>
        <taxon>Betaproteobacteria</taxon>
        <taxon>Burkholderiales</taxon>
        <taxon>Oxalobacteraceae</taxon>
        <taxon>Telluria group</taxon>
        <taxon>Duganella</taxon>
    </lineage>
</organism>
<evidence type="ECO:0000313" key="3">
    <source>
        <dbReference type="Proteomes" id="UP000433309"/>
    </source>
</evidence>